<feature type="region of interest" description="Disordered" evidence="1">
    <location>
        <begin position="384"/>
        <end position="409"/>
    </location>
</feature>
<dbReference type="InterPro" id="IPR042099">
    <property type="entry name" value="ANL_N_sf"/>
</dbReference>
<dbReference type="RefSeq" id="WP_067276509.1">
    <property type="nucleotide sequence ID" value="NZ_LOHS01000071.1"/>
</dbReference>
<dbReference type="OrthoDB" id="9803968at2"/>
<dbReference type="InterPro" id="IPR000873">
    <property type="entry name" value="AMP-dep_synth/lig_dom"/>
</dbReference>
<name>A0A177HTJ5_9ACTN</name>
<dbReference type="Proteomes" id="UP000077381">
    <property type="component" value="Unassembled WGS sequence"/>
</dbReference>
<dbReference type="Pfam" id="PF13193">
    <property type="entry name" value="AMP-binding_C"/>
    <property type="match status" value="1"/>
</dbReference>
<gene>
    <name evidence="4" type="primary">sauT</name>
    <name evidence="4" type="ORF">STSP_27180</name>
</gene>
<feature type="domain" description="AMP-dependent synthetase/ligase" evidence="2">
    <location>
        <begin position="46"/>
        <end position="238"/>
    </location>
</feature>
<keyword evidence="4" id="KW-0436">Ligase</keyword>
<dbReference type="PANTHER" id="PTHR43767:SF1">
    <property type="entry name" value="NONRIBOSOMAL PEPTIDE SYNTHASE PES1 (EUROFUNG)-RELATED"/>
    <property type="match status" value="1"/>
</dbReference>
<reference evidence="4 5" key="1">
    <citation type="submission" date="2015-12" db="EMBL/GenBank/DDBJ databases">
        <title>Genome sequence of Streptomyces sp. G25.</title>
        <authorList>
            <person name="Poehlein A."/>
            <person name="Roettig A."/>
            <person name="Hiessl S."/>
            <person name="Hauschild P."/>
            <person name="Schauer J."/>
            <person name="Madkour M.H."/>
            <person name="Al-Ansari A.M."/>
            <person name="Almakishah N.H."/>
            <person name="Steinbuechel A."/>
            <person name="Daniel R."/>
        </authorList>
    </citation>
    <scope>NUCLEOTIDE SEQUENCE [LARGE SCALE GENOMIC DNA]</scope>
    <source>
        <strain evidence="5">G25(2015)</strain>
    </source>
</reference>
<dbReference type="Gene3D" id="3.40.50.12780">
    <property type="entry name" value="N-terminal domain of ligase-like"/>
    <property type="match status" value="1"/>
</dbReference>
<dbReference type="STRING" id="1716141.STSP_27180"/>
<evidence type="ECO:0000259" key="2">
    <source>
        <dbReference type="Pfam" id="PF00501"/>
    </source>
</evidence>
<evidence type="ECO:0000256" key="1">
    <source>
        <dbReference type="SAM" id="MobiDB-lite"/>
    </source>
</evidence>
<dbReference type="PANTHER" id="PTHR43767">
    <property type="entry name" value="LONG-CHAIN-FATTY-ACID--COA LIGASE"/>
    <property type="match status" value="1"/>
</dbReference>
<dbReference type="InterPro" id="IPR050237">
    <property type="entry name" value="ATP-dep_AMP-bd_enzyme"/>
</dbReference>
<dbReference type="EC" id="6.2.1.-" evidence="4"/>
<dbReference type="PATRIC" id="fig|1716141.3.peg.2862"/>
<evidence type="ECO:0000313" key="5">
    <source>
        <dbReference type="Proteomes" id="UP000077381"/>
    </source>
</evidence>
<protein>
    <submittedName>
        <fullName evidence="4">Putative sulfoacetate--CoA ligase</fullName>
        <ecNumber evidence="4">6.2.1.-</ecNumber>
    </submittedName>
</protein>
<dbReference type="Pfam" id="PF00501">
    <property type="entry name" value="AMP-binding"/>
    <property type="match status" value="1"/>
</dbReference>
<dbReference type="Gene3D" id="3.30.300.30">
    <property type="match status" value="1"/>
</dbReference>
<proteinExistence type="predicted"/>
<keyword evidence="5" id="KW-1185">Reference proteome</keyword>
<sequence>MSVIPLRPVVLPEDPAGAVDVLLRSTEDMYDGGHAIAPVTSVAQARDLARTVPDGTGVVLSTSGSTGVPKRTVIPRSALLAFCSASLNRLGGGGSWLLCLPAGFVAGFQVVSRAVIGGAGVTPLGNGRFDAVRFAAAARRMGSGRRYTALVPTQVKRLLADADARAALADFDKVLVGGAPLDHATAARLREITDVVVTYGMTETGGGCVYDGQPLDGVRLRIVDGIVHVGGDTVASGYLGAAGEESARFYTDGGRRWFRTSDRGRWDDDGHLIPLGRADDLINTGGVKVSAEAVERILVGVDWVDSAVVMGLPDHEWGELVCAYVIPRAGTTTRDTEALRDRIRGQMGGTAILKKIVFSDDVPLLPNSKIDRLEIRERLRAAMSSAGARSSTHRSCHGSSHSREGGHGS</sequence>
<evidence type="ECO:0000259" key="3">
    <source>
        <dbReference type="Pfam" id="PF13193"/>
    </source>
</evidence>
<accession>A0A177HTJ5</accession>
<dbReference type="GO" id="GO:0016878">
    <property type="term" value="F:acid-thiol ligase activity"/>
    <property type="evidence" value="ECO:0007669"/>
    <property type="project" value="UniProtKB-ARBA"/>
</dbReference>
<dbReference type="EMBL" id="LOHS01000071">
    <property type="protein sequence ID" value="OAH14000.1"/>
    <property type="molecule type" value="Genomic_DNA"/>
</dbReference>
<dbReference type="SUPFAM" id="SSF56801">
    <property type="entry name" value="Acetyl-CoA synthetase-like"/>
    <property type="match status" value="1"/>
</dbReference>
<evidence type="ECO:0000313" key="4">
    <source>
        <dbReference type="EMBL" id="OAH14000.1"/>
    </source>
</evidence>
<dbReference type="InterPro" id="IPR025110">
    <property type="entry name" value="AMP-bd_C"/>
</dbReference>
<organism evidence="4 5">
    <name type="scientific">Streptomyces jeddahensis</name>
    <dbReference type="NCBI Taxonomy" id="1716141"/>
    <lineage>
        <taxon>Bacteria</taxon>
        <taxon>Bacillati</taxon>
        <taxon>Actinomycetota</taxon>
        <taxon>Actinomycetes</taxon>
        <taxon>Kitasatosporales</taxon>
        <taxon>Streptomycetaceae</taxon>
        <taxon>Streptomyces</taxon>
    </lineage>
</organism>
<dbReference type="InterPro" id="IPR045851">
    <property type="entry name" value="AMP-bd_C_sf"/>
</dbReference>
<dbReference type="AlphaFoldDB" id="A0A177HTJ5"/>
<comment type="caution">
    <text evidence="4">The sequence shown here is derived from an EMBL/GenBank/DDBJ whole genome shotgun (WGS) entry which is preliminary data.</text>
</comment>
<feature type="domain" description="AMP-binding enzyme C-terminal" evidence="3">
    <location>
        <begin position="294"/>
        <end position="369"/>
    </location>
</feature>